<dbReference type="InterPro" id="IPR000679">
    <property type="entry name" value="Znf_GATA"/>
</dbReference>
<evidence type="ECO:0000256" key="4">
    <source>
        <dbReference type="ARBA" id="ARBA00022833"/>
    </source>
</evidence>
<evidence type="ECO:0000256" key="7">
    <source>
        <dbReference type="ARBA" id="ARBA00023159"/>
    </source>
</evidence>
<dbReference type="CDD" id="cd00202">
    <property type="entry name" value="ZnF_GATA"/>
    <property type="match status" value="1"/>
</dbReference>
<feature type="compositionally biased region" description="Low complexity" evidence="10">
    <location>
        <begin position="165"/>
        <end position="180"/>
    </location>
</feature>
<keyword evidence="13" id="KW-1185">Reference proteome</keyword>
<evidence type="ECO:0000256" key="9">
    <source>
        <dbReference type="PROSITE-ProRule" id="PRU00094"/>
    </source>
</evidence>
<dbReference type="FunFam" id="3.30.50.10:FF:000018">
    <property type="entry name" value="GATA transcription factor"/>
    <property type="match status" value="1"/>
</dbReference>
<keyword evidence="2" id="KW-0479">Metal-binding</keyword>
<keyword evidence="8" id="KW-0804">Transcription</keyword>
<protein>
    <submittedName>
        <fullName evidence="12">GATA transcription factor 11</fullName>
    </submittedName>
</protein>
<comment type="similarity">
    <text evidence="1">Belongs to the type IV zinc-finger family. Class A subfamily.</text>
</comment>
<keyword evidence="7" id="KW-0010">Activator</keyword>
<evidence type="ECO:0000256" key="1">
    <source>
        <dbReference type="ARBA" id="ARBA00005694"/>
    </source>
</evidence>
<reference evidence="12" key="2">
    <citation type="journal article" date="2024" name="Plant">
        <title>Genomic evolution and insights into agronomic trait innovations of Sesamum species.</title>
        <authorList>
            <person name="Miao H."/>
            <person name="Wang L."/>
            <person name="Qu L."/>
            <person name="Liu H."/>
            <person name="Sun Y."/>
            <person name="Le M."/>
            <person name="Wang Q."/>
            <person name="Wei S."/>
            <person name="Zheng Y."/>
            <person name="Lin W."/>
            <person name="Duan Y."/>
            <person name="Cao H."/>
            <person name="Xiong S."/>
            <person name="Wang X."/>
            <person name="Wei L."/>
            <person name="Li C."/>
            <person name="Ma Q."/>
            <person name="Ju M."/>
            <person name="Zhao R."/>
            <person name="Li G."/>
            <person name="Mu C."/>
            <person name="Tian Q."/>
            <person name="Mei H."/>
            <person name="Zhang T."/>
            <person name="Gao T."/>
            <person name="Zhang H."/>
        </authorList>
    </citation>
    <scope>NUCLEOTIDE SEQUENCE</scope>
    <source>
        <strain evidence="12">3651</strain>
    </source>
</reference>
<reference evidence="12" key="1">
    <citation type="submission" date="2020-06" db="EMBL/GenBank/DDBJ databases">
        <authorList>
            <person name="Li T."/>
            <person name="Hu X."/>
            <person name="Zhang T."/>
            <person name="Song X."/>
            <person name="Zhang H."/>
            <person name="Dai N."/>
            <person name="Sheng W."/>
            <person name="Hou X."/>
            <person name="Wei L."/>
        </authorList>
    </citation>
    <scope>NUCLEOTIDE SEQUENCE</scope>
    <source>
        <strain evidence="12">3651</strain>
        <tissue evidence="12">Leaf</tissue>
    </source>
</reference>
<dbReference type="Pfam" id="PF00320">
    <property type="entry name" value="GATA"/>
    <property type="match status" value="1"/>
</dbReference>
<dbReference type="PROSITE" id="PS00344">
    <property type="entry name" value="GATA_ZN_FINGER_1"/>
    <property type="match status" value="1"/>
</dbReference>
<evidence type="ECO:0000256" key="8">
    <source>
        <dbReference type="ARBA" id="ARBA00023163"/>
    </source>
</evidence>
<dbReference type="GO" id="GO:0030154">
    <property type="term" value="P:cell differentiation"/>
    <property type="evidence" value="ECO:0007669"/>
    <property type="project" value="TreeGrafter"/>
</dbReference>
<dbReference type="InterPro" id="IPR051140">
    <property type="entry name" value="GATA_TF"/>
</dbReference>
<dbReference type="GO" id="GO:0008270">
    <property type="term" value="F:zinc ion binding"/>
    <property type="evidence" value="ECO:0007669"/>
    <property type="project" value="UniProtKB-KW"/>
</dbReference>
<evidence type="ECO:0000313" key="12">
    <source>
        <dbReference type="EMBL" id="KAK4441184.1"/>
    </source>
</evidence>
<evidence type="ECO:0000256" key="10">
    <source>
        <dbReference type="SAM" id="MobiDB-lite"/>
    </source>
</evidence>
<gene>
    <name evidence="12" type="ORF">Salat_0453300</name>
</gene>
<name>A0AAE2D0W3_9LAMI</name>
<evidence type="ECO:0000256" key="5">
    <source>
        <dbReference type="ARBA" id="ARBA00023015"/>
    </source>
</evidence>
<dbReference type="PANTHER" id="PTHR45658">
    <property type="entry name" value="GATA TRANSCRIPTION FACTOR"/>
    <property type="match status" value="1"/>
</dbReference>
<evidence type="ECO:0000259" key="11">
    <source>
        <dbReference type="PROSITE" id="PS50114"/>
    </source>
</evidence>
<dbReference type="SMART" id="SM00401">
    <property type="entry name" value="ZnF_GATA"/>
    <property type="match status" value="1"/>
</dbReference>
<keyword evidence="4" id="KW-0862">Zinc</keyword>
<dbReference type="PANTHER" id="PTHR45658:SF134">
    <property type="entry name" value="GATA TYPE ZINC FINGER TRANSCRIPTION FACTOR FAMILY PROTEIN"/>
    <property type="match status" value="1"/>
</dbReference>
<dbReference type="GO" id="GO:0005634">
    <property type="term" value="C:nucleus"/>
    <property type="evidence" value="ECO:0007669"/>
    <property type="project" value="TreeGrafter"/>
</dbReference>
<feature type="region of interest" description="Disordered" evidence="10">
    <location>
        <begin position="145"/>
        <end position="209"/>
    </location>
</feature>
<organism evidence="12 13">
    <name type="scientific">Sesamum alatum</name>
    <dbReference type="NCBI Taxonomy" id="300844"/>
    <lineage>
        <taxon>Eukaryota</taxon>
        <taxon>Viridiplantae</taxon>
        <taxon>Streptophyta</taxon>
        <taxon>Embryophyta</taxon>
        <taxon>Tracheophyta</taxon>
        <taxon>Spermatophyta</taxon>
        <taxon>Magnoliopsida</taxon>
        <taxon>eudicotyledons</taxon>
        <taxon>Gunneridae</taxon>
        <taxon>Pentapetalae</taxon>
        <taxon>asterids</taxon>
        <taxon>lamiids</taxon>
        <taxon>Lamiales</taxon>
        <taxon>Pedaliaceae</taxon>
        <taxon>Sesamum</taxon>
    </lineage>
</organism>
<sequence>MGEVEPYSCWDGVVDGATGDEEFDNILSILDFPMDSLEGDGFVGDWDATKSQYLGPIPSDVLMGPPTTARGKINTAPPVLLPVEAAHIDATPELKQLPYRLEDTSGPSIPRQNKYTEVQEQGVFRTQSPISVLENSGSSALKSPLIKTHTGKRTRSKRARPSGVSPWLLMSPPLAPPSASRKIQNARKTKERTRRSSLSRSSLAVETTEDLSYKANNQFPATDHVEPQKAGPQRPAIVKKCTHCEVTKTPQWREGPLGPKTLCNACGVRYRSGRLFPEYRPAASPTFVPSLHSNSHEKVVEMRSKAKQQATKVEGSPVSPQMEFVPMSSYLFDPVC</sequence>
<proteinExistence type="inferred from homology"/>
<dbReference type="Proteomes" id="UP001293254">
    <property type="component" value="Unassembled WGS sequence"/>
</dbReference>
<accession>A0AAE2D0W3</accession>
<keyword evidence="3 9" id="KW-0863">Zinc-finger</keyword>
<keyword evidence="6" id="KW-0238">DNA-binding</keyword>
<evidence type="ECO:0000256" key="3">
    <source>
        <dbReference type="ARBA" id="ARBA00022771"/>
    </source>
</evidence>
<dbReference type="AlphaFoldDB" id="A0AAE2D0W3"/>
<dbReference type="Gene3D" id="3.30.50.10">
    <property type="entry name" value="Erythroid Transcription Factor GATA-1, subunit A"/>
    <property type="match status" value="1"/>
</dbReference>
<feature type="domain" description="GATA-type" evidence="11">
    <location>
        <begin position="239"/>
        <end position="271"/>
    </location>
</feature>
<evidence type="ECO:0000313" key="13">
    <source>
        <dbReference type="Proteomes" id="UP001293254"/>
    </source>
</evidence>
<dbReference type="SUPFAM" id="SSF57716">
    <property type="entry name" value="Glucocorticoid receptor-like (DNA-binding domain)"/>
    <property type="match status" value="1"/>
</dbReference>
<dbReference type="GO" id="GO:0006355">
    <property type="term" value="P:regulation of DNA-templated transcription"/>
    <property type="evidence" value="ECO:0007669"/>
    <property type="project" value="InterPro"/>
</dbReference>
<keyword evidence="5" id="KW-0805">Transcription regulation</keyword>
<comment type="caution">
    <text evidence="12">The sequence shown here is derived from an EMBL/GenBank/DDBJ whole genome shotgun (WGS) entry which is preliminary data.</text>
</comment>
<feature type="compositionally biased region" description="Basic residues" evidence="10">
    <location>
        <begin position="184"/>
        <end position="197"/>
    </location>
</feature>
<evidence type="ECO:0000256" key="6">
    <source>
        <dbReference type="ARBA" id="ARBA00023125"/>
    </source>
</evidence>
<dbReference type="InterPro" id="IPR013088">
    <property type="entry name" value="Znf_NHR/GATA"/>
</dbReference>
<evidence type="ECO:0000256" key="2">
    <source>
        <dbReference type="ARBA" id="ARBA00022723"/>
    </source>
</evidence>
<dbReference type="EMBL" id="JACGWO010000001">
    <property type="protein sequence ID" value="KAK4441184.1"/>
    <property type="molecule type" value="Genomic_DNA"/>
</dbReference>
<dbReference type="GO" id="GO:0043565">
    <property type="term" value="F:sequence-specific DNA binding"/>
    <property type="evidence" value="ECO:0007669"/>
    <property type="project" value="InterPro"/>
</dbReference>
<feature type="compositionally biased region" description="Basic residues" evidence="10">
    <location>
        <begin position="149"/>
        <end position="160"/>
    </location>
</feature>
<dbReference type="PROSITE" id="PS50114">
    <property type="entry name" value="GATA_ZN_FINGER_2"/>
    <property type="match status" value="1"/>
</dbReference>